<reference evidence="2 3" key="1">
    <citation type="submission" date="2019-06" db="EMBL/GenBank/DDBJ databases">
        <title>Sorghum-associated microbial communities from plants grown in Nebraska, USA.</title>
        <authorList>
            <person name="Schachtman D."/>
        </authorList>
    </citation>
    <scope>NUCLEOTIDE SEQUENCE [LARGE SCALE GENOMIC DNA]</scope>
    <source>
        <strain evidence="2 3">1225</strain>
    </source>
</reference>
<comment type="caution">
    <text evidence="2">The sequence shown here is derived from an EMBL/GenBank/DDBJ whole genome shotgun (WGS) entry which is preliminary data.</text>
</comment>
<organism evidence="2 3">
    <name type="scientific">Neorhizobium alkalisoli</name>
    <dbReference type="NCBI Taxonomy" id="528178"/>
    <lineage>
        <taxon>Bacteria</taxon>
        <taxon>Pseudomonadati</taxon>
        <taxon>Pseudomonadota</taxon>
        <taxon>Alphaproteobacteria</taxon>
        <taxon>Hyphomicrobiales</taxon>
        <taxon>Rhizobiaceae</taxon>
        <taxon>Rhizobium/Agrobacterium group</taxon>
        <taxon>Neorhizobium</taxon>
    </lineage>
</organism>
<dbReference type="EMBL" id="VIWP01000001">
    <property type="protein sequence ID" value="TWF58213.1"/>
    <property type="molecule type" value="Genomic_DNA"/>
</dbReference>
<dbReference type="AlphaFoldDB" id="A0A561R6H5"/>
<evidence type="ECO:0000256" key="1">
    <source>
        <dbReference type="SAM" id="MobiDB-lite"/>
    </source>
</evidence>
<protein>
    <submittedName>
        <fullName evidence="2">Uncharacterized protein</fullName>
    </submittedName>
</protein>
<evidence type="ECO:0000313" key="3">
    <source>
        <dbReference type="Proteomes" id="UP000320653"/>
    </source>
</evidence>
<dbReference type="RefSeq" id="WP_186458089.1">
    <property type="nucleotide sequence ID" value="NZ_VIWP01000001.1"/>
</dbReference>
<name>A0A561R6H5_9HYPH</name>
<sequence>MTDKKPDAESDAARSGADADKNREELVKRAEKGIEDAKGKKPKDQI</sequence>
<proteinExistence type="predicted"/>
<accession>A0A561R6H5</accession>
<evidence type="ECO:0000313" key="2">
    <source>
        <dbReference type="EMBL" id="TWF58213.1"/>
    </source>
</evidence>
<gene>
    <name evidence="2" type="ORF">FHW37_10116</name>
</gene>
<dbReference type="Proteomes" id="UP000320653">
    <property type="component" value="Unassembled WGS sequence"/>
</dbReference>
<feature type="region of interest" description="Disordered" evidence="1">
    <location>
        <begin position="1"/>
        <end position="46"/>
    </location>
</feature>
<keyword evidence="3" id="KW-1185">Reference proteome</keyword>